<keyword evidence="1" id="KW-0812">Transmembrane</keyword>
<protein>
    <recommendedName>
        <fullName evidence="4">Tryptophan-rich sensory protein</fullName>
    </recommendedName>
</protein>
<feature type="transmembrane region" description="Helical" evidence="1">
    <location>
        <begin position="94"/>
        <end position="111"/>
    </location>
</feature>
<evidence type="ECO:0000313" key="3">
    <source>
        <dbReference type="Proteomes" id="UP000694300"/>
    </source>
</evidence>
<evidence type="ECO:0008006" key="4">
    <source>
        <dbReference type="Google" id="ProtNLM"/>
    </source>
</evidence>
<name>A0ABS6UIF9_9PSEU</name>
<feature type="transmembrane region" description="Helical" evidence="1">
    <location>
        <begin position="17"/>
        <end position="35"/>
    </location>
</feature>
<dbReference type="Proteomes" id="UP000694300">
    <property type="component" value="Unassembled WGS sequence"/>
</dbReference>
<evidence type="ECO:0000313" key="2">
    <source>
        <dbReference type="EMBL" id="MBW0131698.1"/>
    </source>
</evidence>
<dbReference type="RefSeq" id="WP_218596258.1">
    <property type="nucleotide sequence ID" value="NZ_JADQDE010000330.1"/>
</dbReference>
<reference evidence="2 3" key="1">
    <citation type="submission" date="2020-11" db="EMBL/GenBank/DDBJ databases">
        <title>Pseudonocardia abyssalis sp. nov. and Pseudonocardia oceani sp. nov., description and phylogenomic analysis of two novel actinomycetes isolated from the deep Southern Ocean.</title>
        <authorList>
            <person name="Parra J."/>
        </authorList>
    </citation>
    <scope>NUCLEOTIDE SEQUENCE [LARGE SCALE GENOMIC DNA]</scope>
    <source>
        <strain evidence="3">KRD185</strain>
    </source>
</reference>
<feature type="transmembrane region" description="Helical" evidence="1">
    <location>
        <begin position="67"/>
        <end position="87"/>
    </location>
</feature>
<dbReference type="EMBL" id="JADQDF010000001">
    <property type="protein sequence ID" value="MBW0131698.1"/>
    <property type="molecule type" value="Genomic_DNA"/>
</dbReference>
<keyword evidence="1" id="KW-1133">Transmembrane helix</keyword>
<sequence>MSVGPAGRRPSGTGDRLAVVLVGAGFAAAAVGNAVGTLPQARPFLQWCRDEAWLPPYRWVLERLVDVAPAVVVAVIAFQAALAVMLLARRRVDVALALALIWVVGLIPALAWPYWSVNVVLAVGLGFLQGRQRKQRRIAAHPPRTPRTGVRPPGTGVGVALGAGLGVSLGILLAGGPGIAPGIAVGAAVGLVLGAVWDARRPSGG</sequence>
<organism evidence="2 3">
    <name type="scientific">Pseudonocardia oceani</name>
    <dbReference type="NCBI Taxonomy" id="2792013"/>
    <lineage>
        <taxon>Bacteria</taxon>
        <taxon>Bacillati</taxon>
        <taxon>Actinomycetota</taxon>
        <taxon>Actinomycetes</taxon>
        <taxon>Pseudonocardiales</taxon>
        <taxon>Pseudonocardiaceae</taxon>
        <taxon>Pseudonocardia</taxon>
    </lineage>
</organism>
<evidence type="ECO:0000256" key="1">
    <source>
        <dbReference type="SAM" id="Phobius"/>
    </source>
</evidence>
<accession>A0ABS6UIF9</accession>
<keyword evidence="1" id="KW-0472">Membrane</keyword>
<gene>
    <name evidence="2" type="ORF">I4I82_29070</name>
</gene>
<keyword evidence="3" id="KW-1185">Reference proteome</keyword>
<proteinExistence type="predicted"/>
<comment type="caution">
    <text evidence="2">The sequence shown here is derived from an EMBL/GenBank/DDBJ whole genome shotgun (WGS) entry which is preliminary data.</text>
</comment>
<feature type="transmembrane region" description="Helical" evidence="1">
    <location>
        <begin position="179"/>
        <end position="197"/>
    </location>
</feature>